<dbReference type="InterPro" id="IPR009079">
    <property type="entry name" value="4_helix_cytokine-like_core"/>
</dbReference>
<evidence type="ECO:0000313" key="1">
    <source>
        <dbReference type="Ensembl" id="ENSENLP00000009645.1"/>
    </source>
</evidence>
<dbReference type="Proteomes" id="UP000472264">
    <property type="component" value="Chromosome 17"/>
</dbReference>
<sequence>TLRFTLSATGQTARVHIPALVLLMVSCLLWQHGKSLTIPRKHLTHQCVLDAAKLLKNITNVLSKDELFRGINCTTQSVELSTTTNTAFLCSPKVLSETRIFHMEESCLTNIEEDLRQYYKFLATHPEPTLLIELRQFMEAAAVRDSTFNERQRLCKVLKGFHVRTITINRAFPRSKNGCKV</sequence>
<dbReference type="Gene3D" id="1.20.1250.10">
    <property type="match status" value="1"/>
</dbReference>
<dbReference type="Ensembl" id="ENSENLT00000010100.1">
    <property type="protein sequence ID" value="ENSENLP00000009645.1"/>
    <property type="gene ID" value="ENSENLG00000004644.1"/>
</dbReference>
<gene>
    <name evidence="1" type="primary">LOC115057600</name>
</gene>
<reference evidence="1" key="2">
    <citation type="submission" date="2025-08" db="UniProtKB">
        <authorList>
            <consortium name="Ensembl"/>
        </authorList>
    </citation>
    <scope>IDENTIFICATION</scope>
</reference>
<accession>A0A665THI0</accession>
<keyword evidence="2" id="KW-1185">Reference proteome</keyword>
<dbReference type="SUPFAM" id="SSF47266">
    <property type="entry name" value="4-helical cytokines"/>
    <property type="match status" value="1"/>
</dbReference>
<name>A0A665THI0_ECHNA</name>
<dbReference type="AlphaFoldDB" id="A0A665THI0"/>
<reference evidence="1" key="1">
    <citation type="submission" date="2021-04" db="EMBL/GenBank/DDBJ databases">
        <authorList>
            <consortium name="Wellcome Sanger Institute Data Sharing"/>
        </authorList>
    </citation>
    <scope>NUCLEOTIDE SEQUENCE [LARGE SCALE GENOMIC DNA]</scope>
</reference>
<evidence type="ECO:0000313" key="2">
    <source>
        <dbReference type="Proteomes" id="UP000472264"/>
    </source>
</evidence>
<organism evidence="1 2">
    <name type="scientific">Echeneis naucrates</name>
    <name type="common">Live sharksucker</name>
    <dbReference type="NCBI Taxonomy" id="173247"/>
    <lineage>
        <taxon>Eukaryota</taxon>
        <taxon>Metazoa</taxon>
        <taxon>Chordata</taxon>
        <taxon>Craniata</taxon>
        <taxon>Vertebrata</taxon>
        <taxon>Euteleostomi</taxon>
        <taxon>Actinopterygii</taxon>
        <taxon>Neopterygii</taxon>
        <taxon>Teleostei</taxon>
        <taxon>Neoteleostei</taxon>
        <taxon>Acanthomorphata</taxon>
        <taxon>Carangaria</taxon>
        <taxon>Carangiformes</taxon>
        <taxon>Echeneidae</taxon>
        <taxon>Echeneis</taxon>
    </lineage>
</organism>
<proteinExistence type="predicted"/>
<reference evidence="1" key="3">
    <citation type="submission" date="2025-09" db="UniProtKB">
        <authorList>
            <consortium name="Ensembl"/>
        </authorList>
    </citation>
    <scope>IDENTIFICATION</scope>
</reference>
<protein>
    <submittedName>
        <fullName evidence="1">Zmp:0000001127</fullName>
    </submittedName>
</protein>